<dbReference type="SUPFAM" id="SSF47413">
    <property type="entry name" value="lambda repressor-like DNA-binding domains"/>
    <property type="match status" value="1"/>
</dbReference>
<dbReference type="GO" id="GO:0006355">
    <property type="term" value="P:regulation of DNA-templated transcription"/>
    <property type="evidence" value="ECO:0007669"/>
    <property type="project" value="InterPro"/>
</dbReference>
<dbReference type="Gene3D" id="1.10.260.40">
    <property type="entry name" value="lambda repressor-like DNA-binding domains"/>
    <property type="match status" value="1"/>
</dbReference>
<dbReference type="AlphaFoldDB" id="A0A9X1P8R8"/>
<proteinExistence type="predicted"/>
<dbReference type="PANTHER" id="PTHR40455">
    <property type="entry name" value="ANTITOXIN HIGA"/>
    <property type="match status" value="1"/>
</dbReference>
<dbReference type="GO" id="GO:0001046">
    <property type="term" value="F:core promoter sequence-specific DNA binding"/>
    <property type="evidence" value="ECO:0007669"/>
    <property type="project" value="TreeGrafter"/>
</dbReference>
<dbReference type="InterPro" id="IPR010982">
    <property type="entry name" value="Lambda_DNA-bd_dom_sf"/>
</dbReference>
<dbReference type="InterPro" id="IPR039060">
    <property type="entry name" value="Antitox_HigA"/>
</dbReference>
<accession>A0A9X1P8R8</accession>
<dbReference type="RefSeq" id="WP_234613309.1">
    <property type="nucleotide sequence ID" value="NZ_CP098806.1"/>
</dbReference>
<comment type="caution">
    <text evidence="1">The sequence shown here is derived from an EMBL/GenBank/DDBJ whole genome shotgun (WGS) entry which is preliminary data.</text>
</comment>
<sequence>MKNYTIKPLKSAADHQEALDKLQEVWQAKPNTPEGDRLELLLMVIEKYEDEHHKMPELDPVEAIKYKMEEDGLSQKDLIRYFGTKSRVSEVLGRKKPLTLKMIKSLYHDFGIPAKTLLI</sequence>
<evidence type="ECO:0000313" key="1">
    <source>
        <dbReference type="EMBL" id="MCF0040809.1"/>
    </source>
</evidence>
<evidence type="ECO:0000313" key="2">
    <source>
        <dbReference type="Proteomes" id="UP001139700"/>
    </source>
</evidence>
<name>A0A9X1P8R8_9BACT</name>
<dbReference type="PANTHER" id="PTHR40455:SF1">
    <property type="entry name" value="ANTITOXIN HIGA"/>
    <property type="match status" value="1"/>
</dbReference>
<keyword evidence="2" id="KW-1185">Reference proteome</keyword>
<protein>
    <submittedName>
        <fullName evidence="1">Transcriptional regulator</fullName>
    </submittedName>
</protein>
<gene>
    <name evidence="1" type="ORF">LXM24_11980</name>
</gene>
<dbReference type="EMBL" id="JAJTTA010000002">
    <property type="protein sequence ID" value="MCF0040809.1"/>
    <property type="molecule type" value="Genomic_DNA"/>
</dbReference>
<dbReference type="Proteomes" id="UP001139700">
    <property type="component" value="Unassembled WGS sequence"/>
</dbReference>
<organism evidence="1 2">
    <name type="scientific">Dyadobacter fanqingshengii</name>
    <dbReference type="NCBI Taxonomy" id="2906443"/>
    <lineage>
        <taxon>Bacteria</taxon>
        <taxon>Pseudomonadati</taxon>
        <taxon>Bacteroidota</taxon>
        <taxon>Cytophagia</taxon>
        <taxon>Cytophagales</taxon>
        <taxon>Spirosomataceae</taxon>
        <taxon>Dyadobacter</taxon>
    </lineage>
</organism>
<reference evidence="1" key="1">
    <citation type="submission" date="2021-12" db="EMBL/GenBank/DDBJ databases">
        <title>Novel species in genus Dyadobacter.</title>
        <authorList>
            <person name="Ma C."/>
        </authorList>
    </citation>
    <scope>NUCLEOTIDE SEQUENCE</scope>
    <source>
        <strain evidence="1">CY399</strain>
    </source>
</reference>